<keyword evidence="3" id="KW-0813">Transport</keyword>
<evidence type="ECO:0000256" key="9">
    <source>
        <dbReference type="SAM" id="Phobius"/>
    </source>
</evidence>
<feature type="transmembrane region" description="Helical" evidence="9">
    <location>
        <begin position="6"/>
        <end position="23"/>
    </location>
</feature>
<feature type="transmembrane region" description="Helical" evidence="9">
    <location>
        <begin position="474"/>
        <end position="493"/>
    </location>
</feature>
<dbReference type="PROSITE" id="PS00457">
    <property type="entry name" value="NA_SOLUT_SYMP_2"/>
    <property type="match status" value="1"/>
</dbReference>
<sequence length="508" mass="54210">MRPLAAGVVFAYLAIALVVGVLAGRKGKGGTDDFVAGERAFGPLVMYFVVGATIFSAYALLGTPQRVIAKGSDAFYVLAFGAVGLVPLFFYGARVRRIGAREGFVTQAELFAARFESPSVSVLMGSATLIAFVPYLVIQLKGAGVVMHAVTGWPEQLGAGLVYAVVLVYVLAGGVRGVGWTNVIQGVVMLIAIWVIGLWLPTKLYGSVSAMFDRVVVEHPEYLTLPGPEGKTPIARYSSEILMSILGFAMWPHMFMKCFTARSARLVQLSVVFYPSFLFFILPLLFLGYVALLAGGPSDDSVLLWLVDLVQGEAVHPVLFAFLAFAILAASMSTGDALLHAGGSITVRDVLLPLESRPRVRGLLRKLRGGEHATLREDDRAQTRAMRVVVVMLALVSWLVLGSAGGTSVVDLLLLAYAVPIQFLPVVMFGLYWRRANGAGARAGLIAGLGTIFALFVVQKTAPGLAAVINPLELEIGLIGLVANVVAMVVFSLRGPRPSAALLERFEL</sequence>
<comment type="similarity">
    <text evidence="2 8">Belongs to the sodium:solute symporter (SSF) (TC 2.A.21) family.</text>
</comment>
<dbReference type="EMBL" id="JMCC02000049">
    <property type="protein sequence ID" value="KIG15628.1"/>
    <property type="molecule type" value="Genomic_DNA"/>
</dbReference>
<comment type="caution">
    <text evidence="10">The sequence shown here is derived from an EMBL/GenBank/DDBJ whole genome shotgun (WGS) entry which is preliminary data.</text>
</comment>
<gene>
    <name evidence="10" type="ORF">DB30_05376</name>
</gene>
<feature type="transmembrane region" description="Helical" evidence="9">
    <location>
        <begin position="314"/>
        <end position="332"/>
    </location>
</feature>
<dbReference type="InterPro" id="IPR050277">
    <property type="entry name" value="Sodium:Solute_Symporter"/>
</dbReference>
<dbReference type="PANTHER" id="PTHR48086:SF8">
    <property type="entry name" value="MONOCARBOXYLIC ACID PERMEASE"/>
    <property type="match status" value="1"/>
</dbReference>
<evidence type="ECO:0000256" key="4">
    <source>
        <dbReference type="ARBA" id="ARBA00022475"/>
    </source>
</evidence>
<dbReference type="InterPro" id="IPR001734">
    <property type="entry name" value="Na/solute_symporter"/>
</dbReference>
<feature type="transmembrane region" description="Helical" evidence="9">
    <location>
        <begin position="271"/>
        <end position="294"/>
    </location>
</feature>
<dbReference type="PROSITE" id="PS50283">
    <property type="entry name" value="NA_SOLUT_SYMP_3"/>
    <property type="match status" value="1"/>
</dbReference>
<evidence type="ECO:0000256" key="8">
    <source>
        <dbReference type="RuleBase" id="RU362091"/>
    </source>
</evidence>
<evidence type="ECO:0000256" key="2">
    <source>
        <dbReference type="ARBA" id="ARBA00006434"/>
    </source>
</evidence>
<dbReference type="CDD" id="cd10322">
    <property type="entry name" value="SLC5sbd"/>
    <property type="match status" value="1"/>
</dbReference>
<evidence type="ECO:0000313" key="11">
    <source>
        <dbReference type="Proteomes" id="UP000031599"/>
    </source>
</evidence>
<keyword evidence="7 9" id="KW-0472">Membrane</keyword>
<protein>
    <submittedName>
        <fullName evidence="10">Na+/solute symporter</fullName>
    </submittedName>
</protein>
<proteinExistence type="inferred from homology"/>
<name>A0A0C1ZX33_9BACT</name>
<feature type="transmembrane region" description="Helical" evidence="9">
    <location>
        <begin position="385"/>
        <end position="406"/>
    </location>
</feature>
<evidence type="ECO:0000256" key="5">
    <source>
        <dbReference type="ARBA" id="ARBA00022692"/>
    </source>
</evidence>
<feature type="transmembrane region" description="Helical" evidence="9">
    <location>
        <begin position="74"/>
        <end position="93"/>
    </location>
</feature>
<dbReference type="PANTHER" id="PTHR48086">
    <property type="entry name" value="SODIUM/PROLINE SYMPORTER-RELATED"/>
    <property type="match status" value="1"/>
</dbReference>
<comment type="subcellular location">
    <subcellularLocation>
        <location evidence="1">Membrane</location>
        <topology evidence="1">Multi-pass membrane protein</topology>
    </subcellularLocation>
</comment>
<dbReference type="GO" id="GO:0046942">
    <property type="term" value="P:carboxylic acid transport"/>
    <property type="evidence" value="ECO:0007669"/>
    <property type="project" value="UniProtKB-ARBA"/>
</dbReference>
<keyword evidence="5 9" id="KW-0812">Transmembrane</keyword>
<keyword evidence="6 9" id="KW-1133">Transmembrane helix</keyword>
<feature type="transmembrane region" description="Helical" evidence="9">
    <location>
        <begin position="120"/>
        <end position="137"/>
    </location>
</feature>
<dbReference type="RefSeq" id="WP_205633025.1">
    <property type="nucleotide sequence ID" value="NZ_JMCC02000049.1"/>
</dbReference>
<dbReference type="AlphaFoldDB" id="A0A0C1ZX33"/>
<evidence type="ECO:0000256" key="7">
    <source>
        <dbReference type="ARBA" id="ARBA00023136"/>
    </source>
</evidence>
<dbReference type="Gene3D" id="1.20.1730.10">
    <property type="entry name" value="Sodium/glucose cotransporter"/>
    <property type="match status" value="1"/>
</dbReference>
<feature type="transmembrane region" description="Helical" evidence="9">
    <location>
        <begin position="445"/>
        <end position="462"/>
    </location>
</feature>
<organism evidence="10 11">
    <name type="scientific">Enhygromyxa salina</name>
    <dbReference type="NCBI Taxonomy" id="215803"/>
    <lineage>
        <taxon>Bacteria</taxon>
        <taxon>Pseudomonadati</taxon>
        <taxon>Myxococcota</taxon>
        <taxon>Polyangia</taxon>
        <taxon>Nannocystales</taxon>
        <taxon>Nannocystaceae</taxon>
        <taxon>Enhygromyxa</taxon>
    </lineage>
</organism>
<dbReference type="Proteomes" id="UP000031599">
    <property type="component" value="Unassembled WGS sequence"/>
</dbReference>
<accession>A0A0C1ZX33</accession>
<evidence type="ECO:0000256" key="1">
    <source>
        <dbReference type="ARBA" id="ARBA00004141"/>
    </source>
</evidence>
<feature type="transmembrane region" description="Helical" evidence="9">
    <location>
        <begin position="182"/>
        <end position="200"/>
    </location>
</feature>
<feature type="transmembrane region" description="Helical" evidence="9">
    <location>
        <begin position="157"/>
        <end position="175"/>
    </location>
</feature>
<dbReference type="Pfam" id="PF00474">
    <property type="entry name" value="SSF"/>
    <property type="match status" value="1"/>
</dbReference>
<dbReference type="GO" id="GO:0005886">
    <property type="term" value="C:plasma membrane"/>
    <property type="evidence" value="ECO:0007669"/>
    <property type="project" value="TreeGrafter"/>
</dbReference>
<feature type="transmembrane region" description="Helical" evidence="9">
    <location>
        <begin position="412"/>
        <end position="433"/>
    </location>
</feature>
<dbReference type="GO" id="GO:0022857">
    <property type="term" value="F:transmembrane transporter activity"/>
    <property type="evidence" value="ECO:0007669"/>
    <property type="project" value="InterPro"/>
</dbReference>
<dbReference type="InterPro" id="IPR038377">
    <property type="entry name" value="Na/Glc_symporter_sf"/>
</dbReference>
<dbReference type="InterPro" id="IPR018212">
    <property type="entry name" value="Na/solute_symporter_CS"/>
</dbReference>
<reference evidence="10 11" key="1">
    <citation type="submission" date="2014-12" db="EMBL/GenBank/DDBJ databases">
        <title>Genome assembly of Enhygromyxa salina DSM 15201.</title>
        <authorList>
            <person name="Sharma G."/>
            <person name="Subramanian S."/>
        </authorList>
    </citation>
    <scope>NUCLEOTIDE SEQUENCE [LARGE SCALE GENOMIC DNA]</scope>
    <source>
        <strain evidence="10 11">DSM 15201</strain>
    </source>
</reference>
<evidence type="ECO:0000256" key="3">
    <source>
        <dbReference type="ARBA" id="ARBA00022448"/>
    </source>
</evidence>
<feature type="transmembrane region" description="Helical" evidence="9">
    <location>
        <begin position="44"/>
        <end position="62"/>
    </location>
</feature>
<evidence type="ECO:0000313" key="10">
    <source>
        <dbReference type="EMBL" id="KIG15628.1"/>
    </source>
</evidence>
<evidence type="ECO:0000256" key="6">
    <source>
        <dbReference type="ARBA" id="ARBA00022989"/>
    </source>
</evidence>
<keyword evidence="4" id="KW-1003">Cell membrane</keyword>